<dbReference type="EMBL" id="JAKVTW010000007">
    <property type="protein sequence ID" value="MCH4811953.1"/>
    <property type="molecule type" value="Genomic_DNA"/>
</dbReference>
<dbReference type="RefSeq" id="WP_240718313.1">
    <property type="nucleotide sequence ID" value="NZ_JAKVTW010000007.1"/>
</dbReference>
<dbReference type="EC" id="6.3.5.4" evidence="3"/>
<evidence type="ECO:0000256" key="1">
    <source>
        <dbReference type="ARBA" id="ARBA00005187"/>
    </source>
</evidence>
<reference evidence="9 10" key="1">
    <citation type="submission" date="2022-03" db="EMBL/GenBank/DDBJ databases">
        <title>Genomic signatures underlying metal tolerance in selected Arctic bacterial isolates.</title>
        <authorList>
            <person name="Thomas F.A."/>
            <person name="Venkatachalam S."/>
            <person name="Krishnan K.P."/>
        </authorList>
    </citation>
    <scope>NUCLEOTIDE SEQUENCE [LARGE SCALE GENOMIC DNA]</scope>
    <source>
        <strain evidence="9 10">HM116</strain>
    </source>
</reference>
<gene>
    <name evidence="9" type="ORF">MLE19_11455</name>
</gene>
<dbReference type="Gene3D" id="3.40.50.620">
    <property type="entry name" value="HUPs"/>
    <property type="match status" value="1"/>
</dbReference>
<dbReference type="CDD" id="cd00712">
    <property type="entry name" value="AsnB"/>
    <property type="match status" value="1"/>
</dbReference>
<keyword evidence="10" id="KW-1185">Reference proteome</keyword>
<protein>
    <recommendedName>
        <fullName evidence="3">asparagine synthase (glutamine-hydrolyzing)</fullName>
        <ecNumber evidence="3">6.3.5.4</ecNumber>
    </recommendedName>
</protein>
<evidence type="ECO:0000256" key="4">
    <source>
        <dbReference type="ARBA" id="ARBA00022741"/>
    </source>
</evidence>
<comment type="similarity">
    <text evidence="2">Belongs to the asparagine synthetase family.</text>
</comment>
<name>A0ABS9S7P0_9GAMM</name>
<dbReference type="PIRSF" id="PIRSF001589">
    <property type="entry name" value="Asn_synthetase_glu-h"/>
    <property type="match status" value="1"/>
</dbReference>
<comment type="catalytic activity">
    <reaction evidence="7">
        <text>L-aspartate + L-glutamine + ATP + H2O = L-asparagine + L-glutamate + AMP + diphosphate + H(+)</text>
        <dbReference type="Rhea" id="RHEA:12228"/>
        <dbReference type="ChEBI" id="CHEBI:15377"/>
        <dbReference type="ChEBI" id="CHEBI:15378"/>
        <dbReference type="ChEBI" id="CHEBI:29985"/>
        <dbReference type="ChEBI" id="CHEBI:29991"/>
        <dbReference type="ChEBI" id="CHEBI:30616"/>
        <dbReference type="ChEBI" id="CHEBI:33019"/>
        <dbReference type="ChEBI" id="CHEBI:58048"/>
        <dbReference type="ChEBI" id="CHEBI:58359"/>
        <dbReference type="ChEBI" id="CHEBI:456215"/>
        <dbReference type="EC" id="6.3.5.4"/>
    </reaction>
</comment>
<accession>A0ABS9S7P0</accession>
<dbReference type="Pfam" id="PF00733">
    <property type="entry name" value="Asn_synthase"/>
    <property type="match status" value="1"/>
</dbReference>
<sequence>MSAIAGLIQLDASAIDRSTLQRMQTLLTPYGRDAQHSWHQQNAGLSRALLRTTPEDSLDQQPLWRAADKLAMVFDGRIDNRDELCEKLSIDTTQAALMADSELVYQACLRWDTETPKHLLGDFALACWEPQRQRLWLARDPLGMRPLYWHQQSSLLAFATMPKALFAIPGLTKAISEEQLHDYLCLIPSSGPETLYKDVYRVEAGQVALFENGQVNTHFYHRFDPDYELKLDSDEAYVDALREQLEQAVNRRLRANGPIGAELSSGLDSSTVTATAAKLLAKRNQSITAFTAVPREGFDGPVIRGRHADESVGASALVKRFSNIEHTLIRTGETTPLDQLQEVVELLDRPPFNICNMGWWIAIRKNAAQRGIKVLLTGSMGNFSISYEGYPYLAWLLRKGRWITLYRVCKGLIQHQPSLKWRNLLRPCLAPLWPNVIWRLREAARGRILSLTKYSAIRPAWSKQLGTQQRAKQAGVDTSFQPAWQGRQQRIQSINMMENGDYNALANTFGIEMRDPTADVRLIEFCLAIPESQYVGGGQFKWLLMRLMKDVLPPEILDVKTRGLQSADWYEQLDTALPQIREEIEKLKAHGSAGDYLDIESLEKALDEWPSHGALDGKEAELRYRTRMLRGLSVGRFVRYADEQNE</sequence>
<comment type="caution">
    <text evidence="9">The sequence shown here is derived from an EMBL/GenBank/DDBJ whole genome shotgun (WGS) entry which is preliminary data.</text>
</comment>
<evidence type="ECO:0000256" key="5">
    <source>
        <dbReference type="ARBA" id="ARBA00022840"/>
    </source>
</evidence>
<keyword evidence="6" id="KW-0315">Glutamine amidotransferase</keyword>
<evidence type="ECO:0000259" key="8">
    <source>
        <dbReference type="PROSITE" id="PS51278"/>
    </source>
</evidence>
<keyword evidence="4" id="KW-0547">Nucleotide-binding</keyword>
<dbReference type="Proteomes" id="UP001320609">
    <property type="component" value="Unassembled WGS sequence"/>
</dbReference>
<dbReference type="PROSITE" id="PS51278">
    <property type="entry name" value="GATASE_TYPE_2"/>
    <property type="match status" value="1"/>
</dbReference>
<dbReference type="InterPro" id="IPR017932">
    <property type="entry name" value="GATase_2_dom"/>
</dbReference>
<dbReference type="InterPro" id="IPR001962">
    <property type="entry name" value="Asn_synthase"/>
</dbReference>
<dbReference type="PANTHER" id="PTHR43284:SF1">
    <property type="entry name" value="ASPARAGINE SYNTHETASE"/>
    <property type="match status" value="1"/>
</dbReference>
<feature type="domain" description="Glutamine amidotransferase type-2" evidence="8">
    <location>
        <begin position="2"/>
        <end position="213"/>
    </location>
</feature>
<proteinExistence type="inferred from homology"/>
<dbReference type="InterPro" id="IPR029055">
    <property type="entry name" value="Ntn_hydrolases_N"/>
</dbReference>
<evidence type="ECO:0000256" key="3">
    <source>
        <dbReference type="ARBA" id="ARBA00012737"/>
    </source>
</evidence>
<dbReference type="InterPro" id="IPR014729">
    <property type="entry name" value="Rossmann-like_a/b/a_fold"/>
</dbReference>
<dbReference type="Pfam" id="PF13537">
    <property type="entry name" value="GATase_7"/>
    <property type="match status" value="1"/>
</dbReference>
<dbReference type="InterPro" id="IPR051786">
    <property type="entry name" value="ASN_synthetase/amidase"/>
</dbReference>
<dbReference type="SUPFAM" id="SSF56235">
    <property type="entry name" value="N-terminal nucleophile aminohydrolases (Ntn hydrolases)"/>
    <property type="match status" value="1"/>
</dbReference>
<evidence type="ECO:0000256" key="2">
    <source>
        <dbReference type="ARBA" id="ARBA00005752"/>
    </source>
</evidence>
<dbReference type="InterPro" id="IPR033738">
    <property type="entry name" value="AsnB_N"/>
</dbReference>
<evidence type="ECO:0000313" key="10">
    <source>
        <dbReference type="Proteomes" id="UP001320609"/>
    </source>
</evidence>
<keyword evidence="5" id="KW-0067">ATP-binding</keyword>
<evidence type="ECO:0000256" key="7">
    <source>
        <dbReference type="ARBA" id="ARBA00048741"/>
    </source>
</evidence>
<organism evidence="9 10">
    <name type="scientific">Vreelandella neptunia</name>
    <dbReference type="NCBI Taxonomy" id="115551"/>
    <lineage>
        <taxon>Bacteria</taxon>
        <taxon>Pseudomonadati</taxon>
        <taxon>Pseudomonadota</taxon>
        <taxon>Gammaproteobacteria</taxon>
        <taxon>Oceanospirillales</taxon>
        <taxon>Halomonadaceae</taxon>
        <taxon>Vreelandella</taxon>
    </lineage>
</organism>
<dbReference type="PANTHER" id="PTHR43284">
    <property type="entry name" value="ASPARAGINE SYNTHETASE (GLUTAMINE-HYDROLYZING)"/>
    <property type="match status" value="1"/>
</dbReference>
<dbReference type="Gene3D" id="3.60.20.10">
    <property type="entry name" value="Glutamine Phosphoribosylpyrophosphate, subunit 1, domain 1"/>
    <property type="match status" value="1"/>
</dbReference>
<dbReference type="SUPFAM" id="SSF52402">
    <property type="entry name" value="Adenine nucleotide alpha hydrolases-like"/>
    <property type="match status" value="1"/>
</dbReference>
<dbReference type="InterPro" id="IPR006426">
    <property type="entry name" value="Asn_synth_AEB"/>
</dbReference>
<comment type="pathway">
    <text evidence="1">Amino-acid biosynthesis; L-asparagine biosynthesis; L-asparagine from L-aspartate (L-Gln route): step 1/1.</text>
</comment>
<evidence type="ECO:0000313" key="9">
    <source>
        <dbReference type="EMBL" id="MCH4811953.1"/>
    </source>
</evidence>
<evidence type="ECO:0000256" key="6">
    <source>
        <dbReference type="ARBA" id="ARBA00022962"/>
    </source>
</evidence>